<keyword evidence="2" id="KW-1185">Reference proteome</keyword>
<dbReference type="PANTHER" id="PTHR46523">
    <property type="entry name" value="DCTP PYROPHOSPHATASE 1"/>
    <property type="match status" value="1"/>
</dbReference>
<dbReference type="SUPFAM" id="SSF101386">
    <property type="entry name" value="all-alpha NTP pyrophosphatases"/>
    <property type="match status" value="1"/>
</dbReference>
<accession>A0A5N0TJI6</accession>
<gene>
    <name evidence="1" type="ORF">F3N42_00505</name>
</gene>
<dbReference type="CDD" id="cd11537">
    <property type="entry name" value="NTP-PPase_RS21-C6_like"/>
    <property type="match status" value="1"/>
</dbReference>
<sequence>MNITRLQAKLESFAAERDWNQFHSPKNLAMALNVEASELMEHFQWLTQEQSTELGEDTRKAVATEIADVQIYLLRLADMLGIDIEQAVTEKMEENRAKYPAEKVRGSAAKYTEYQD</sequence>
<dbReference type="PANTHER" id="PTHR46523:SF1">
    <property type="entry name" value="DCTP PYROPHOSPHATASE 1"/>
    <property type="match status" value="1"/>
</dbReference>
<dbReference type="Proteomes" id="UP000325372">
    <property type="component" value="Unassembled WGS sequence"/>
</dbReference>
<dbReference type="AlphaFoldDB" id="A0A5N0TJI6"/>
<dbReference type="GO" id="GO:0047429">
    <property type="term" value="F:nucleoside triphosphate diphosphatase activity"/>
    <property type="evidence" value="ECO:0007669"/>
    <property type="project" value="InterPro"/>
</dbReference>
<dbReference type="Gene3D" id="1.10.287.1080">
    <property type="entry name" value="MazG-like"/>
    <property type="match status" value="1"/>
</dbReference>
<reference evidence="1 2" key="1">
    <citation type="submission" date="2019-09" db="EMBL/GenBank/DDBJ databases">
        <title>Wenzhouxiangella sp. Genome sequencing and assembly.</title>
        <authorList>
            <person name="Zhang R."/>
        </authorList>
    </citation>
    <scope>NUCLEOTIDE SEQUENCE [LARGE SCALE GENOMIC DNA]</scope>
    <source>
        <strain evidence="1 2">W260</strain>
    </source>
</reference>
<dbReference type="InterPro" id="IPR025984">
    <property type="entry name" value="DCTPP"/>
</dbReference>
<keyword evidence="1" id="KW-0378">Hydrolase</keyword>
<dbReference type="EMBL" id="VYXP01000001">
    <property type="protein sequence ID" value="KAA9134066.1"/>
    <property type="molecule type" value="Genomic_DNA"/>
</dbReference>
<evidence type="ECO:0000313" key="1">
    <source>
        <dbReference type="EMBL" id="KAA9134066.1"/>
    </source>
</evidence>
<organism evidence="1 2">
    <name type="scientific">Marinihelvus fidelis</name>
    <dbReference type="NCBI Taxonomy" id="2613842"/>
    <lineage>
        <taxon>Bacteria</taxon>
        <taxon>Pseudomonadati</taxon>
        <taxon>Pseudomonadota</taxon>
        <taxon>Gammaproteobacteria</taxon>
        <taxon>Chromatiales</taxon>
        <taxon>Wenzhouxiangellaceae</taxon>
        <taxon>Marinihelvus</taxon>
    </lineage>
</organism>
<evidence type="ECO:0000313" key="2">
    <source>
        <dbReference type="Proteomes" id="UP000325372"/>
    </source>
</evidence>
<dbReference type="PIRSF" id="PIRSF029826">
    <property type="entry name" value="UCP029826_pph"/>
    <property type="match status" value="1"/>
</dbReference>
<dbReference type="Pfam" id="PF12643">
    <property type="entry name" value="MazG-like"/>
    <property type="match status" value="1"/>
</dbReference>
<comment type="caution">
    <text evidence="1">The sequence shown here is derived from an EMBL/GenBank/DDBJ whole genome shotgun (WGS) entry which is preliminary data.</text>
</comment>
<dbReference type="InterPro" id="IPR052555">
    <property type="entry name" value="dCTP_Pyrophosphatase"/>
</dbReference>
<dbReference type="GO" id="GO:0009143">
    <property type="term" value="P:nucleoside triphosphate catabolic process"/>
    <property type="evidence" value="ECO:0007669"/>
    <property type="project" value="InterPro"/>
</dbReference>
<name>A0A5N0TJI6_9GAMM</name>
<dbReference type="RefSeq" id="WP_150862416.1">
    <property type="nucleotide sequence ID" value="NZ_VYXP01000001.1"/>
</dbReference>
<protein>
    <submittedName>
        <fullName evidence="1">Nucleotide pyrophosphohydrolase</fullName>
    </submittedName>
</protein>
<proteinExistence type="predicted"/>